<dbReference type="STRING" id="1237149.C900_01839"/>
<sequence length="248" mass="29021">MKENDLLRQIDHRPFPPRRSTWVMRQGWKDLLFLHYKVPYELVRKAVPPELELDHYHNSYWVSISPFKMRHVKLRWLPPIPTTYNFLELNFRTYVTHNEKPGIYFFSLDTSSSLAAIAARMAFLPYFRASMSVKSDGNGFCFTSHRKGSKKVPGDLEVAYSPHPEKFFAEKGSLTYWLVERYCLFQKAFNSKVVSIDIHHLPWELQSADADVSKNSLTESIGLQVDGQQPLIHYSNFQKVLVWPPQLK</sequence>
<reference evidence="1 2" key="1">
    <citation type="submission" date="2012-12" db="EMBL/GenBank/DDBJ databases">
        <title>Genome assembly of Fulvivirga imtechensis AK7.</title>
        <authorList>
            <person name="Nupur N."/>
            <person name="Khatri I."/>
            <person name="Kumar R."/>
            <person name="Subramanian S."/>
            <person name="Pinnaka A."/>
        </authorList>
    </citation>
    <scope>NUCLEOTIDE SEQUENCE [LARGE SCALE GENOMIC DNA]</scope>
    <source>
        <strain evidence="1 2">AK7</strain>
    </source>
</reference>
<proteinExistence type="predicted"/>
<keyword evidence="2" id="KW-1185">Reference proteome</keyword>
<evidence type="ECO:0008006" key="3">
    <source>
        <dbReference type="Google" id="ProtNLM"/>
    </source>
</evidence>
<organism evidence="1 2">
    <name type="scientific">Fulvivirga imtechensis AK7</name>
    <dbReference type="NCBI Taxonomy" id="1237149"/>
    <lineage>
        <taxon>Bacteria</taxon>
        <taxon>Pseudomonadati</taxon>
        <taxon>Bacteroidota</taxon>
        <taxon>Cytophagia</taxon>
        <taxon>Cytophagales</taxon>
        <taxon>Fulvivirgaceae</taxon>
        <taxon>Fulvivirga</taxon>
    </lineage>
</organism>
<dbReference type="eggNOG" id="COG3361">
    <property type="taxonomic scope" value="Bacteria"/>
</dbReference>
<dbReference type="Proteomes" id="UP000011135">
    <property type="component" value="Unassembled WGS sequence"/>
</dbReference>
<dbReference type="AlphaFoldDB" id="L8JY07"/>
<dbReference type="OrthoDB" id="1421826at2"/>
<evidence type="ECO:0000313" key="2">
    <source>
        <dbReference type="Proteomes" id="UP000011135"/>
    </source>
</evidence>
<dbReference type="EMBL" id="AMZN01000027">
    <property type="protein sequence ID" value="ELR72097.1"/>
    <property type="molecule type" value="Genomic_DNA"/>
</dbReference>
<dbReference type="InterPro" id="IPR023375">
    <property type="entry name" value="ADC_dom_sf"/>
</dbReference>
<evidence type="ECO:0000313" key="1">
    <source>
        <dbReference type="EMBL" id="ELR72097.1"/>
    </source>
</evidence>
<dbReference type="PANTHER" id="PTHR39186">
    <property type="entry name" value="DUF2071 FAMILY PROTEIN"/>
    <property type="match status" value="1"/>
</dbReference>
<dbReference type="SUPFAM" id="SSF160104">
    <property type="entry name" value="Acetoacetate decarboxylase-like"/>
    <property type="match status" value="1"/>
</dbReference>
<comment type="caution">
    <text evidence="1">The sequence shown here is derived from an EMBL/GenBank/DDBJ whole genome shotgun (WGS) entry which is preliminary data.</text>
</comment>
<dbReference type="RefSeq" id="WP_009579281.1">
    <property type="nucleotide sequence ID" value="NZ_AMZN01000027.1"/>
</dbReference>
<dbReference type="PATRIC" id="fig|1237149.3.peg.1793"/>
<dbReference type="Gene3D" id="2.40.400.10">
    <property type="entry name" value="Acetoacetate decarboxylase-like"/>
    <property type="match status" value="1"/>
</dbReference>
<gene>
    <name evidence="1" type="ORF">C900_01839</name>
</gene>
<dbReference type="InterPro" id="IPR018644">
    <property type="entry name" value="DUF2071"/>
</dbReference>
<dbReference type="PANTHER" id="PTHR39186:SF1">
    <property type="entry name" value="DUF2071 DOMAIN-CONTAINING PROTEIN"/>
    <property type="match status" value="1"/>
</dbReference>
<protein>
    <recommendedName>
        <fullName evidence="3">DUF2071 domain-containing protein</fullName>
    </recommendedName>
</protein>
<name>L8JY07_9BACT</name>
<accession>L8JY07</accession>
<dbReference type="Pfam" id="PF09844">
    <property type="entry name" value="DUF2071"/>
    <property type="match status" value="1"/>
</dbReference>